<evidence type="ECO:0000256" key="3">
    <source>
        <dbReference type="ARBA" id="ARBA00022729"/>
    </source>
</evidence>
<organism evidence="7 8">
    <name type="scientific">Ambrosia artemisiifolia</name>
    <name type="common">Common ragweed</name>
    <dbReference type="NCBI Taxonomy" id="4212"/>
    <lineage>
        <taxon>Eukaryota</taxon>
        <taxon>Viridiplantae</taxon>
        <taxon>Streptophyta</taxon>
        <taxon>Embryophyta</taxon>
        <taxon>Tracheophyta</taxon>
        <taxon>Spermatophyta</taxon>
        <taxon>Magnoliopsida</taxon>
        <taxon>eudicotyledons</taxon>
        <taxon>Gunneridae</taxon>
        <taxon>Pentapetalae</taxon>
        <taxon>asterids</taxon>
        <taxon>campanulids</taxon>
        <taxon>Asterales</taxon>
        <taxon>Asteraceae</taxon>
        <taxon>Asteroideae</taxon>
        <taxon>Heliantheae alliance</taxon>
        <taxon>Heliantheae</taxon>
        <taxon>Ambrosia</taxon>
    </lineage>
</organism>
<dbReference type="Proteomes" id="UP001206925">
    <property type="component" value="Unassembled WGS sequence"/>
</dbReference>
<comment type="subcellular location">
    <subcellularLocation>
        <location evidence="1">Membrane</location>
        <topology evidence="1">Single-pass type I membrane protein</topology>
    </subcellularLocation>
</comment>
<dbReference type="PANTHER" id="PTHR48063:SF103">
    <property type="entry name" value="LEUCINE-RICH RECEPTOR-LIKE KINASE FAMILY PROTEIN"/>
    <property type="match status" value="1"/>
</dbReference>
<gene>
    <name evidence="7" type="ORF">M8C21_030545</name>
</gene>
<evidence type="ECO:0000256" key="2">
    <source>
        <dbReference type="ARBA" id="ARBA00022692"/>
    </source>
</evidence>
<dbReference type="EMBL" id="JAMZMK010008687">
    <property type="protein sequence ID" value="KAI7739012.1"/>
    <property type="molecule type" value="Genomic_DNA"/>
</dbReference>
<keyword evidence="5" id="KW-0472">Membrane</keyword>
<evidence type="ECO:0000256" key="5">
    <source>
        <dbReference type="ARBA" id="ARBA00023136"/>
    </source>
</evidence>
<dbReference type="Gene3D" id="3.80.10.10">
    <property type="entry name" value="Ribonuclease Inhibitor"/>
    <property type="match status" value="1"/>
</dbReference>
<evidence type="ECO:0000313" key="8">
    <source>
        <dbReference type="Proteomes" id="UP001206925"/>
    </source>
</evidence>
<dbReference type="Pfam" id="PF00560">
    <property type="entry name" value="LRR_1"/>
    <property type="match status" value="2"/>
</dbReference>
<keyword evidence="8" id="KW-1185">Reference proteome</keyword>
<keyword evidence="6" id="KW-0325">Glycoprotein</keyword>
<evidence type="ECO:0000313" key="7">
    <source>
        <dbReference type="EMBL" id="KAI7739012.1"/>
    </source>
</evidence>
<dbReference type="PRINTS" id="PR00019">
    <property type="entry name" value="LEURICHRPT"/>
</dbReference>
<keyword evidence="3" id="KW-0732">Signal</keyword>
<dbReference type="GO" id="GO:0016020">
    <property type="term" value="C:membrane"/>
    <property type="evidence" value="ECO:0007669"/>
    <property type="project" value="UniProtKB-SubCell"/>
</dbReference>
<proteinExistence type="predicted"/>
<dbReference type="AlphaFoldDB" id="A0AAD5CC98"/>
<keyword evidence="2" id="KW-0812">Transmembrane</keyword>
<evidence type="ECO:0000256" key="1">
    <source>
        <dbReference type="ARBA" id="ARBA00004479"/>
    </source>
</evidence>
<feature type="non-terminal residue" evidence="7">
    <location>
        <position position="260"/>
    </location>
</feature>
<dbReference type="InterPro" id="IPR032675">
    <property type="entry name" value="LRR_dom_sf"/>
</dbReference>
<dbReference type="InterPro" id="IPR046956">
    <property type="entry name" value="RLP23-like"/>
</dbReference>
<protein>
    <submittedName>
        <fullName evidence="7">Uncharacterized protein</fullName>
    </submittedName>
</protein>
<reference evidence="7" key="1">
    <citation type="submission" date="2022-06" db="EMBL/GenBank/DDBJ databases">
        <title>Uncovering the hologenomic basis of an extraordinary plant invasion.</title>
        <authorList>
            <person name="Bieker V.C."/>
            <person name="Martin M.D."/>
            <person name="Gilbert T."/>
            <person name="Hodgins K."/>
            <person name="Battlay P."/>
            <person name="Petersen B."/>
            <person name="Wilson J."/>
        </authorList>
    </citation>
    <scope>NUCLEOTIDE SEQUENCE</scope>
    <source>
        <strain evidence="7">AA19_3_7</strain>
        <tissue evidence="7">Leaf</tissue>
    </source>
</reference>
<evidence type="ECO:0000256" key="6">
    <source>
        <dbReference type="ARBA" id="ARBA00023180"/>
    </source>
</evidence>
<accession>A0AAD5CC98</accession>
<dbReference type="InterPro" id="IPR001611">
    <property type="entry name" value="Leu-rich_rpt"/>
</dbReference>
<dbReference type="SUPFAM" id="SSF52058">
    <property type="entry name" value="L domain-like"/>
    <property type="match status" value="1"/>
</dbReference>
<dbReference type="PANTHER" id="PTHR48063">
    <property type="entry name" value="LRR RECEPTOR-LIKE KINASE"/>
    <property type="match status" value="1"/>
</dbReference>
<comment type="caution">
    <text evidence="7">The sequence shown here is derived from an EMBL/GenBank/DDBJ whole genome shotgun (WGS) entry which is preliminary data.</text>
</comment>
<sequence>ITSATSLGHQLAAANGDGNYECIDKERRVLHFKADICQDCFGLLSSWTREKKQQLIVVIGKESHATVATPKQTIPLEFGNITNIQDLYLEDLGGCTLENLDWLSRLSQLEKLCMSDLYNNHKGNQFKGSLLDDIQKFSSLVYLDLSNNQLNGTISEKVWELSDLQLLYLSSNFLRCVISKNIGKSKTWSLHLSNNSFEGVPFDVHISNHSYIEYISLRSCKLGPSFSKWIWKLKELAYLDISDTSILDTIPQEFWNMSTC</sequence>
<keyword evidence="4" id="KW-1133">Transmembrane helix</keyword>
<name>A0AAD5CC98_AMBAR</name>
<evidence type="ECO:0000256" key="4">
    <source>
        <dbReference type="ARBA" id="ARBA00022989"/>
    </source>
</evidence>